<protein>
    <submittedName>
        <fullName evidence="1">Uncharacterized protein</fullName>
    </submittedName>
</protein>
<gene>
    <name evidence="1" type="ORF">H0235_010547</name>
</gene>
<dbReference type="EMBL" id="JACSDY010000009">
    <property type="protein sequence ID" value="KAF7420250.1"/>
    <property type="molecule type" value="Genomic_DNA"/>
</dbReference>
<proteinExistence type="predicted"/>
<organism evidence="1 2">
    <name type="scientific">Vespula pensylvanica</name>
    <name type="common">Western yellow jacket</name>
    <name type="synonym">Wasp</name>
    <dbReference type="NCBI Taxonomy" id="30213"/>
    <lineage>
        <taxon>Eukaryota</taxon>
        <taxon>Metazoa</taxon>
        <taxon>Ecdysozoa</taxon>
        <taxon>Arthropoda</taxon>
        <taxon>Hexapoda</taxon>
        <taxon>Insecta</taxon>
        <taxon>Pterygota</taxon>
        <taxon>Neoptera</taxon>
        <taxon>Endopterygota</taxon>
        <taxon>Hymenoptera</taxon>
        <taxon>Apocrita</taxon>
        <taxon>Aculeata</taxon>
        <taxon>Vespoidea</taxon>
        <taxon>Vespidae</taxon>
        <taxon>Vespinae</taxon>
        <taxon>Vespula</taxon>
    </lineage>
</organism>
<evidence type="ECO:0000313" key="1">
    <source>
        <dbReference type="EMBL" id="KAF7420250.1"/>
    </source>
</evidence>
<dbReference type="AlphaFoldDB" id="A0A834NX92"/>
<comment type="caution">
    <text evidence="1">The sequence shown here is derived from an EMBL/GenBank/DDBJ whole genome shotgun (WGS) entry which is preliminary data.</text>
</comment>
<evidence type="ECO:0000313" key="2">
    <source>
        <dbReference type="Proteomes" id="UP000600918"/>
    </source>
</evidence>
<dbReference type="Proteomes" id="UP000600918">
    <property type="component" value="Unassembled WGS sequence"/>
</dbReference>
<reference evidence="1" key="1">
    <citation type="journal article" date="2020" name="G3 (Bethesda)">
        <title>High-Quality Assemblies for Three Invasive Social Wasps from the &lt;i&gt;Vespula&lt;/i&gt; Genus.</title>
        <authorList>
            <person name="Harrop T.W.R."/>
            <person name="Guhlin J."/>
            <person name="McLaughlin G.M."/>
            <person name="Permina E."/>
            <person name="Stockwell P."/>
            <person name="Gilligan J."/>
            <person name="Le Lec M.F."/>
            <person name="Gruber M.A.M."/>
            <person name="Quinn O."/>
            <person name="Lovegrove M."/>
            <person name="Duncan E.J."/>
            <person name="Remnant E.J."/>
            <person name="Van Eeckhoven J."/>
            <person name="Graham B."/>
            <person name="Knapp R.A."/>
            <person name="Langford K.W."/>
            <person name="Kronenberg Z."/>
            <person name="Press M.O."/>
            <person name="Eacker S.M."/>
            <person name="Wilson-Rankin E.E."/>
            <person name="Purcell J."/>
            <person name="Lester P.J."/>
            <person name="Dearden P.K."/>
        </authorList>
    </citation>
    <scope>NUCLEOTIDE SEQUENCE</scope>
    <source>
        <strain evidence="1">Volc-1</strain>
    </source>
</reference>
<sequence length="91" mass="10277">MGSVLVSFQFPTDKSLKFRSATRNGVGAYGIRTYVDTYTRKLFRSSNDDHDDDDDNDDNSVVWKELEVTTQVSGQRKDCSSMEATQSGNKR</sequence>
<name>A0A834NX92_VESPE</name>
<keyword evidence="2" id="KW-1185">Reference proteome</keyword>
<accession>A0A834NX92</accession>